<dbReference type="RefSeq" id="WP_220227709.1">
    <property type="nucleotide sequence ID" value="NZ_JAICBX010000001.1"/>
</dbReference>
<proteinExistence type="predicted"/>
<feature type="signal peptide" evidence="2">
    <location>
        <begin position="1"/>
        <end position="26"/>
    </location>
</feature>
<dbReference type="AlphaFoldDB" id="A0AAE2ZP93"/>
<dbReference type="InterPro" id="IPR018389">
    <property type="entry name" value="DctP_fam"/>
</dbReference>
<comment type="caution">
    <text evidence="3">The sequence shown here is derived from an EMBL/GenBank/DDBJ whole genome shotgun (WGS) entry which is preliminary data.</text>
</comment>
<dbReference type="CDD" id="cd13665">
    <property type="entry name" value="PBP2_TRAP_Dctp3_4"/>
    <property type="match status" value="1"/>
</dbReference>
<dbReference type="NCBIfam" id="NF037995">
    <property type="entry name" value="TRAP_S1"/>
    <property type="match status" value="1"/>
</dbReference>
<organism evidence="3 4">
    <name type="scientific">Flavimaribacter sediminis</name>
    <dbReference type="NCBI Taxonomy" id="2865987"/>
    <lineage>
        <taxon>Bacteria</taxon>
        <taxon>Pseudomonadati</taxon>
        <taxon>Pseudomonadota</taxon>
        <taxon>Alphaproteobacteria</taxon>
        <taxon>Hyphomicrobiales</taxon>
        <taxon>Rhizobiaceae</taxon>
        <taxon>Flavimaribacter</taxon>
    </lineage>
</organism>
<evidence type="ECO:0000313" key="3">
    <source>
        <dbReference type="EMBL" id="MBW8637082.1"/>
    </source>
</evidence>
<evidence type="ECO:0000256" key="2">
    <source>
        <dbReference type="SAM" id="SignalP"/>
    </source>
</evidence>
<name>A0AAE2ZP93_9HYPH</name>
<reference evidence="3" key="1">
    <citation type="submission" date="2021-08" db="EMBL/GenBank/DDBJ databases">
        <title>Hoeflea bacterium WL0058 sp. nov., isolated from the sediment.</title>
        <authorList>
            <person name="Wang L."/>
            <person name="Zhang D."/>
        </authorList>
    </citation>
    <scope>NUCLEOTIDE SEQUENCE</scope>
    <source>
        <strain evidence="3">WL0058</strain>
    </source>
</reference>
<dbReference type="InterPro" id="IPR038404">
    <property type="entry name" value="TRAP_DctP_sf"/>
</dbReference>
<dbReference type="Proteomes" id="UP001196509">
    <property type="component" value="Unassembled WGS sequence"/>
</dbReference>
<dbReference type="GO" id="GO:0055085">
    <property type="term" value="P:transmembrane transport"/>
    <property type="evidence" value="ECO:0007669"/>
    <property type="project" value="InterPro"/>
</dbReference>
<feature type="chain" id="PRO_5042260181" evidence="2">
    <location>
        <begin position="27"/>
        <end position="345"/>
    </location>
</feature>
<protein>
    <submittedName>
        <fullName evidence="3">TRAP transporter substrate-binding protein</fullName>
    </submittedName>
</protein>
<dbReference type="PANTHER" id="PTHR33376">
    <property type="match status" value="1"/>
</dbReference>
<dbReference type="EMBL" id="JAICBX010000001">
    <property type="protein sequence ID" value="MBW8637082.1"/>
    <property type="molecule type" value="Genomic_DNA"/>
</dbReference>
<dbReference type="Gene3D" id="3.40.190.170">
    <property type="entry name" value="Bacterial extracellular solute-binding protein, family 7"/>
    <property type="match status" value="1"/>
</dbReference>
<dbReference type="PANTHER" id="PTHR33376:SF15">
    <property type="entry name" value="BLL6794 PROTEIN"/>
    <property type="match status" value="1"/>
</dbReference>
<sequence length="345" mass="36707">MGIISKIGAVSALCLSIASVSMSAQAQTTELTVSSWLPPSHPIVEDMVVPWIKQVEEATNGSVSIKILPKPVGSPPAHFDIARDGLADITFGVHGYQPGRFVLTSVAEMPFLGDSAEATSVAYWRIYEKYMADKGEHDGVKVLSVFTHGPGVIMTTGDPIEQMSDLDGMKIRVGGGIIKDLAGAMNVVAILKPATQVYEILSRGIADGVFFPMESLAAFKLEGLLKNLTEVPGGLYNTSFFLVMNPASYDKLTDEQKAAVDAASGEAFAKLAGAAWDVADEEGRQVALDNDIQIMTASESFVGEIGTASGPIIDAWYVEADKKGVDGKAMLEEFKQLAKELEASN</sequence>
<accession>A0AAE2ZP93</accession>
<dbReference type="Pfam" id="PF03480">
    <property type="entry name" value="DctP"/>
    <property type="match status" value="1"/>
</dbReference>
<gene>
    <name evidence="3" type="ORF">K1W69_07765</name>
</gene>
<evidence type="ECO:0000256" key="1">
    <source>
        <dbReference type="ARBA" id="ARBA00022729"/>
    </source>
</evidence>
<evidence type="ECO:0000313" key="4">
    <source>
        <dbReference type="Proteomes" id="UP001196509"/>
    </source>
</evidence>
<keyword evidence="4" id="KW-1185">Reference proteome</keyword>
<keyword evidence="1 2" id="KW-0732">Signal</keyword>